<dbReference type="GO" id="GO:0005524">
    <property type="term" value="F:ATP binding"/>
    <property type="evidence" value="ECO:0007669"/>
    <property type="project" value="UniProtKB-KW"/>
</dbReference>
<feature type="domain" description="Protein kinase" evidence="6">
    <location>
        <begin position="1"/>
        <end position="232"/>
    </location>
</feature>
<comment type="caution">
    <text evidence="7">The sequence shown here is derived from an EMBL/GenBank/DDBJ whole genome shotgun (WGS) entry which is preliminary data.</text>
</comment>
<dbReference type="PANTHER" id="PTHR24353:SF127">
    <property type="entry name" value="PROTEIN PHOSPHATASE 2C AND CYCLIC NUCLEOTIDE-BINDING_KINASE DOMAIN-CONTAINING PROTEIN"/>
    <property type="match status" value="1"/>
</dbReference>
<dbReference type="InterPro" id="IPR000719">
    <property type="entry name" value="Prot_kinase_dom"/>
</dbReference>
<sequence>MREALMHKSMKRPISVATVPVCMGTWTDANGLYLAFNSNMVCDLASLMVEPDLKFSEDVIRQYTAQLLIGLETLHDVGVAYRNMNPENIMLDDNGYCQLHDFRYAKQIDDMRTYTLCGTAEYTAPEMVSAQGHSFGVDIWGLGILLYEMLYGITPFACDDLENDKDVVLAVYSKISRYDRKDLVFPTTEDRSKEVGDLLYQILNQSPYERLGCQGAIDIKTGGSVIRNHPWFASIDWVQIAAGVQKAPHVNEIRQKAAQLYDTATPLVLEPYTDSSTWFDGF</sequence>
<dbReference type="GO" id="GO:0005952">
    <property type="term" value="C:cAMP-dependent protein kinase complex"/>
    <property type="evidence" value="ECO:0007669"/>
    <property type="project" value="TreeGrafter"/>
</dbReference>
<keyword evidence="1" id="KW-0723">Serine/threonine-protein kinase</keyword>
<keyword evidence="5" id="KW-0067">ATP-binding</keyword>
<evidence type="ECO:0000259" key="6">
    <source>
        <dbReference type="PROSITE" id="PS50011"/>
    </source>
</evidence>
<gene>
    <name evidence="7" type="ORF">THRCLA_10083</name>
</gene>
<accession>A0A1V9YT47</accession>
<evidence type="ECO:0000256" key="4">
    <source>
        <dbReference type="ARBA" id="ARBA00022777"/>
    </source>
</evidence>
<evidence type="ECO:0000256" key="2">
    <source>
        <dbReference type="ARBA" id="ARBA00022679"/>
    </source>
</evidence>
<dbReference type="SUPFAM" id="SSF56112">
    <property type="entry name" value="Protein kinase-like (PK-like)"/>
    <property type="match status" value="1"/>
</dbReference>
<dbReference type="OrthoDB" id="63267at2759"/>
<proteinExistence type="predicted"/>
<keyword evidence="4 7" id="KW-0418">Kinase</keyword>
<protein>
    <submittedName>
        <fullName evidence="7">cGMP-dependent protein kinase</fullName>
    </submittedName>
</protein>
<dbReference type="Pfam" id="PF00069">
    <property type="entry name" value="Pkinase"/>
    <property type="match status" value="1"/>
</dbReference>
<keyword evidence="3" id="KW-0547">Nucleotide-binding</keyword>
<dbReference type="SMART" id="SM00220">
    <property type="entry name" value="S_TKc"/>
    <property type="match status" value="1"/>
</dbReference>
<dbReference type="Gene3D" id="1.10.510.10">
    <property type="entry name" value="Transferase(Phosphotransferase) domain 1"/>
    <property type="match status" value="1"/>
</dbReference>
<evidence type="ECO:0000256" key="3">
    <source>
        <dbReference type="ARBA" id="ARBA00022741"/>
    </source>
</evidence>
<keyword evidence="8" id="KW-1185">Reference proteome</keyword>
<evidence type="ECO:0000313" key="8">
    <source>
        <dbReference type="Proteomes" id="UP000243217"/>
    </source>
</evidence>
<evidence type="ECO:0000313" key="7">
    <source>
        <dbReference type="EMBL" id="OQR88811.1"/>
    </source>
</evidence>
<organism evidence="7 8">
    <name type="scientific">Thraustotheca clavata</name>
    <dbReference type="NCBI Taxonomy" id="74557"/>
    <lineage>
        <taxon>Eukaryota</taxon>
        <taxon>Sar</taxon>
        <taxon>Stramenopiles</taxon>
        <taxon>Oomycota</taxon>
        <taxon>Saprolegniomycetes</taxon>
        <taxon>Saprolegniales</taxon>
        <taxon>Achlyaceae</taxon>
        <taxon>Thraustotheca</taxon>
    </lineage>
</organism>
<dbReference type="PANTHER" id="PTHR24353">
    <property type="entry name" value="CYCLIC NUCLEOTIDE-DEPENDENT PROTEIN KINASE"/>
    <property type="match status" value="1"/>
</dbReference>
<dbReference type="PROSITE" id="PS50011">
    <property type="entry name" value="PROTEIN_KINASE_DOM"/>
    <property type="match status" value="1"/>
</dbReference>
<dbReference type="Proteomes" id="UP000243217">
    <property type="component" value="Unassembled WGS sequence"/>
</dbReference>
<dbReference type="AlphaFoldDB" id="A0A1V9YT47"/>
<reference evidence="7 8" key="1">
    <citation type="journal article" date="2014" name="Genome Biol. Evol.">
        <title>The secreted proteins of Achlya hypogyna and Thraustotheca clavata identify the ancestral oomycete secretome and reveal gene acquisitions by horizontal gene transfer.</title>
        <authorList>
            <person name="Misner I."/>
            <person name="Blouin N."/>
            <person name="Leonard G."/>
            <person name="Richards T.A."/>
            <person name="Lane C.E."/>
        </authorList>
    </citation>
    <scope>NUCLEOTIDE SEQUENCE [LARGE SCALE GENOMIC DNA]</scope>
    <source>
        <strain evidence="7 8">ATCC 34112</strain>
    </source>
</reference>
<dbReference type="Gene3D" id="3.30.200.20">
    <property type="entry name" value="Phosphorylase Kinase, domain 1"/>
    <property type="match status" value="1"/>
</dbReference>
<dbReference type="STRING" id="74557.A0A1V9YT47"/>
<name>A0A1V9YT47_9STRA</name>
<dbReference type="EMBL" id="JNBS01002997">
    <property type="protein sequence ID" value="OQR88811.1"/>
    <property type="molecule type" value="Genomic_DNA"/>
</dbReference>
<evidence type="ECO:0000256" key="5">
    <source>
        <dbReference type="ARBA" id="ARBA00022840"/>
    </source>
</evidence>
<dbReference type="GO" id="GO:0004691">
    <property type="term" value="F:cAMP-dependent protein kinase activity"/>
    <property type="evidence" value="ECO:0007669"/>
    <property type="project" value="TreeGrafter"/>
</dbReference>
<keyword evidence="2" id="KW-0808">Transferase</keyword>
<dbReference type="InterPro" id="IPR011009">
    <property type="entry name" value="Kinase-like_dom_sf"/>
</dbReference>
<evidence type="ECO:0000256" key="1">
    <source>
        <dbReference type="ARBA" id="ARBA00022527"/>
    </source>
</evidence>